<feature type="compositionally biased region" description="Polar residues" evidence="1">
    <location>
        <begin position="213"/>
        <end position="224"/>
    </location>
</feature>
<evidence type="ECO:0000313" key="2">
    <source>
        <dbReference type="EMBL" id="CAD8535937.1"/>
    </source>
</evidence>
<proteinExistence type="predicted"/>
<feature type="region of interest" description="Disordered" evidence="1">
    <location>
        <begin position="90"/>
        <end position="123"/>
    </location>
</feature>
<evidence type="ECO:0000256" key="1">
    <source>
        <dbReference type="SAM" id="MobiDB-lite"/>
    </source>
</evidence>
<feature type="compositionally biased region" description="Low complexity" evidence="1">
    <location>
        <begin position="41"/>
        <end position="52"/>
    </location>
</feature>
<feature type="region of interest" description="Disordered" evidence="1">
    <location>
        <begin position="144"/>
        <end position="239"/>
    </location>
</feature>
<accession>A0A7S0NVB7</accession>
<reference evidence="2" key="1">
    <citation type="submission" date="2021-01" db="EMBL/GenBank/DDBJ databases">
        <authorList>
            <person name="Corre E."/>
            <person name="Pelletier E."/>
            <person name="Niang G."/>
            <person name="Scheremetjew M."/>
            <person name="Finn R."/>
            <person name="Kale V."/>
            <person name="Holt S."/>
            <person name="Cochrane G."/>
            <person name="Meng A."/>
            <person name="Brown T."/>
            <person name="Cohen L."/>
        </authorList>
    </citation>
    <scope>NUCLEOTIDE SEQUENCE</scope>
    <source>
        <strain evidence="2">RCC1130</strain>
    </source>
</reference>
<dbReference type="EMBL" id="HBER01022397">
    <property type="protein sequence ID" value="CAD8535937.1"/>
    <property type="molecule type" value="Transcribed_RNA"/>
</dbReference>
<dbReference type="AlphaFoldDB" id="A0A7S0NVB7"/>
<feature type="compositionally biased region" description="Low complexity" evidence="1">
    <location>
        <begin position="165"/>
        <end position="176"/>
    </location>
</feature>
<sequence>MRGEAVEQEVAKAAWLALISEHCEIGDNQACELSVEAVRADPQAAAAAGSDPALPPPTPFLDTFATRGKGPSPQSSAKVAWMSRVAPTDAGATTTVAPASASGGVPPMRPPSAAVPREAPHSPMTAQAVRAVLPGRETVPGSAADAAAKAAAEADEEDCDVNPFLASSASSPSQSQRPPPPPPIAPLSRPPPPHVPAPPRTASRMPPGLQPSLRPQSGHGTSHTPRCLRREKPAAARDATAMAAVLPAARCAAPHSEAQSIADAAALATAELDEEDCDVNPFL</sequence>
<gene>
    <name evidence="2" type="ORF">CLEP1334_LOCUS11217</name>
</gene>
<protein>
    <submittedName>
        <fullName evidence="2">Uncharacterized protein</fullName>
    </submittedName>
</protein>
<feature type="compositionally biased region" description="Pro residues" evidence="1">
    <location>
        <begin position="177"/>
        <end position="199"/>
    </location>
</feature>
<organism evidence="2">
    <name type="scientific">Calcidiscus leptoporus</name>
    <dbReference type="NCBI Taxonomy" id="127549"/>
    <lineage>
        <taxon>Eukaryota</taxon>
        <taxon>Haptista</taxon>
        <taxon>Haptophyta</taxon>
        <taxon>Prymnesiophyceae</taxon>
        <taxon>Coccolithales</taxon>
        <taxon>Calcidiscaceae</taxon>
        <taxon>Calcidiscus</taxon>
    </lineage>
</organism>
<feature type="region of interest" description="Disordered" evidence="1">
    <location>
        <begin position="41"/>
        <end position="60"/>
    </location>
</feature>
<name>A0A7S0NVB7_9EUKA</name>